<protein>
    <recommendedName>
        <fullName evidence="3">SHSP domain-containing protein</fullName>
    </recommendedName>
</protein>
<feature type="compositionally biased region" description="Basic and acidic residues" evidence="2">
    <location>
        <begin position="294"/>
        <end position="305"/>
    </location>
</feature>
<dbReference type="SUPFAM" id="SSF49764">
    <property type="entry name" value="HSP20-like chaperones"/>
    <property type="match status" value="1"/>
</dbReference>
<feature type="region of interest" description="Disordered" evidence="2">
    <location>
        <begin position="1"/>
        <end position="99"/>
    </location>
</feature>
<feature type="domain" description="SHSP" evidence="3">
    <location>
        <begin position="853"/>
        <end position="955"/>
    </location>
</feature>
<feature type="compositionally biased region" description="Basic and acidic residues" evidence="2">
    <location>
        <begin position="1"/>
        <end position="18"/>
    </location>
</feature>
<dbReference type="InterPro" id="IPR008978">
    <property type="entry name" value="HSP20-like_chaperone"/>
</dbReference>
<feature type="region of interest" description="Disordered" evidence="2">
    <location>
        <begin position="294"/>
        <end position="446"/>
    </location>
</feature>
<accession>A0A316YHL3</accession>
<keyword evidence="5" id="KW-1185">Reference proteome</keyword>
<feature type="compositionally biased region" description="Low complexity" evidence="2">
    <location>
        <begin position="56"/>
        <end position="68"/>
    </location>
</feature>
<feature type="compositionally biased region" description="Polar residues" evidence="2">
    <location>
        <begin position="22"/>
        <end position="42"/>
    </location>
</feature>
<comment type="similarity">
    <text evidence="1">Belongs to the small heat shock protein (HSP20) family.</text>
</comment>
<feature type="compositionally biased region" description="Polar residues" evidence="2">
    <location>
        <begin position="382"/>
        <end position="393"/>
    </location>
</feature>
<reference evidence="4 5" key="1">
    <citation type="journal article" date="2018" name="Mol. Biol. Evol.">
        <title>Broad Genomic Sampling Reveals a Smut Pathogenic Ancestry of the Fungal Clade Ustilaginomycotina.</title>
        <authorList>
            <person name="Kijpornyongpan T."/>
            <person name="Mondo S.J."/>
            <person name="Barry K."/>
            <person name="Sandor L."/>
            <person name="Lee J."/>
            <person name="Lipzen A."/>
            <person name="Pangilinan J."/>
            <person name="LaButti K."/>
            <person name="Hainaut M."/>
            <person name="Henrissat B."/>
            <person name="Grigoriev I.V."/>
            <person name="Spatafora J.W."/>
            <person name="Aime M.C."/>
        </authorList>
    </citation>
    <scope>NUCLEOTIDE SEQUENCE [LARGE SCALE GENOMIC DNA]</scope>
    <source>
        <strain evidence="4 5">MCA 4198</strain>
    </source>
</reference>
<dbReference type="RefSeq" id="XP_025375306.1">
    <property type="nucleotide sequence ID" value="XM_025518121.1"/>
</dbReference>
<evidence type="ECO:0000256" key="2">
    <source>
        <dbReference type="SAM" id="MobiDB-lite"/>
    </source>
</evidence>
<sequence>MEAQLDSRRPLVADDLGRLRNHASSSPNEMHQLATSSTSPPSTCHAPGTGPSNVVTPAANTATTTTLRPEARRAYEDGSRLGVDDSSSSSTPWPWSKGIQEDSIASQTSTGMAPGALSGYEALQQAANYATLAKATSSDMSKVATSSSSSFSPDKYLYHNNNAKSVRPVNVVRASPRGSRNIAESPSPTSDDAEVDGGSIALMDAPRLSTSSTGSSSASEVRTPESAHLNPSWAPAQQQQQQPSRERQSQQQQQQQQQDLYHRHPSSSPPIVDYAQRSDILESANVALMEAARTMDDEQQDREQDYSNSTASTLRSKRPGGPFRMPSSGGQTDATAKPSPPSSTSTRSSAVQTPAASGNGAGATQSNAVAGETTRQERGTLSPPSIHTPQAASPSYPFPNSLWNMQPAPRSPGESDSGESGSSVSQAFASVGGPQAQSSSSSIIPPVASPDSWRSLLPSHDPFYASSEELAHKLNVGSAQMGGGAAGSADSHLYRGHVPADRRFSNTSQASTLSSFSLPGPTAVSTYAASTGSSSNDQLDSYGAFTSGSRAAFAPLHRHLSSSLSIASSLGGSESGPSPSSPRAVASDNGHGVNARDAFAKNCTNSSGTGDHHAGSSSYENGLNQLPGFARRHASFSTFDQSSKPSKVANGRSRMLGATHAPFVHPEAHTSYSSSSALAGDGDRERWPSSRNSTQSLSLGPEPSPTHNGQAIDAGDAHAGFGGGLKPTLEYSTGGVSSPAFSAEPSSILIPSSAPPRVSQTTEGPSSTTTMTTFTTLTTTTTTTTVSQGQTQTQTQTQTQVHSATSPSSIEPPRPPAHAAQGLTRSASQMAPSSSSDYEVSPFSPPSLPFLDPRPAPSSTDLSIETYPHHYMLKTTLPGFELEAITLATQHHRQLLIVADKWDEEQGGHFERRVTFGSDVNLRGTRAQFDGNVLYIQVPKKGIADGMAPTTLRKF</sequence>
<gene>
    <name evidence="4" type="ORF">FA10DRAFT_154716</name>
</gene>
<name>A0A316YHL3_9BASI</name>
<feature type="compositionally biased region" description="Pro residues" evidence="2">
    <location>
        <begin position="843"/>
        <end position="856"/>
    </location>
</feature>
<feature type="compositionally biased region" description="Low complexity" evidence="2">
    <location>
        <begin position="742"/>
        <end position="806"/>
    </location>
</feature>
<feature type="region of interest" description="Disordered" evidence="2">
    <location>
        <begin position="567"/>
        <end position="625"/>
    </location>
</feature>
<feature type="region of interest" description="Disordered" evidence="2">
    <location>
        <begin position="167"/>
        <end position="272"/>
    </location>
</feature>
<dbReference type="OrthoDB" id="1431247at2759"/>
<dbReference type="CDD" id="cd06464">
    <property type="entry name" value="ACD_sHsps-like"/>
    <property type="match status" value="1"/>
</dbReference>
<dbReference type="AlphaFoldDB" id="A0A316YHL3"/>
<evidence type="ECO:0000313" key="4">
    <source>
        <dbReference type="EMBL" id="PWN88108.1"/>
    </source>
</evidence>
<dbReference type="Gene3D" id="2.60.40.790">
    <property type="match status" value="1"/>
</dbReference>
<dbReference type="Proteomes" id="UP000245768">
    <property type="component" value="Unassembled WGS sequence"/>
</dbReference>
<feature type="compositionally biased region" description="Polar residues" evidence="2">
    <location>
        <begin position="689"/>
        <end position="698"/>
    </location>
</feature>
<feature type="compositionally biased region" description="Low complexity" evidence="2">
    <location>
        <begin position="209"/>
        <end position="219"/>
    </location>
</feature>
<feature type="region of interest" description="Disordered" evidence="2">
    <location>
        <begin position="667"/>
        <end position="719"/>
    </location>
</feature>
<feature type="compositionally biased region" description="Polar residues" evidence="2">
    <location>
        <begin position="351"/>
        <end position="368"/>
    </location>
</feature>
<feature type="region of interest" description="Disordered" evidence="2">
    <location>
        <begin position="736"/>
        <end position="859"/>
    </location>
</feature>
<organism evidence="4 5">
    <name type="scientific">Acaromyces ingoldii</name>
    <dbReference type="NCBI Taxonomy" id="215250"/>
    <lineage>
        <taxon>Eukaryota</taxon>
        <taxon>Fungi</taxon>
        <taxon>Dikarya</taxon>
        <taxon>Basidiomycota</taxon>
        <taxon>Ustilaginomycotina</taxon>
        <taxon>Exobasidiomycetes</taxon>
        <taxon>Exobasidiales</taxon>
        <taxon>Cryptobasidiaceae</taxon>
        <taxon>Acaromyces</taxon>
    </lineage>
</organism>
<feature type="compositionally biased region" description="Polar residues" evidence="2">
    <location>
        <begin position="602"/>
        <end position="624"/>
    </location>
</feature>
<feature type="compositionally biased region" description="Low complexity" evidence="2">
    <location>
        <begin position="86"/>
        <end position="96"/>
    </location>
</feature>
<evidence type="ECO:0000256" key="1">
    <source>
        <dbReference type="PROSITE-ProRule" id="PRU00285"/>
    </source>
</evidence>
<dbReference type="GeneID" id="37040037"/>
<feature type="compositionally biased region" description="Basic and acidic residues" evidence="2">
    <location>
        <begin position="69"/>
        <end position="83"/>
    </location>
</feature>
<evidence type="ECO:0000259" key="3">
    <source>
        <dbReference type="PROSITE" id="PS01031"/>
    </source>
</evidence>
<feature type="compositionally biased region" description="Low complexity" evidence="2">
    <location>
        <begin position="567"/>
        <end position="582"/>
    </location>
</feature>
<dbReference type="PROSITE" id="PS01031">
    <property type="entry name" value="SHSP"/>
    <property type="match status" value="1"/>
</dbReference>
<dbReference type="InterPro" id="IPR002068">
    <property type="entry name" value="A-crystallin/Hsp20_dom"/>
</dbReference>
<evidence type="ECO:0000313" key="5">
    <source>
        <dbReference type="Proteomes" id="UP000245768"/>
    </source>
</evidence>
<feature type="compositionally biased region" description="Low complexity" evidence="2">
    <location>
        <begin position="411"/>
        <end position="446"/>
    </location>
</feature>
<dbReference type="EMBL" id="KZ819638">
    <property type="protein sequence ID" value="PWN88108.1"/>
    <property type="molecule type" value="Genomic_DNA"/>
</dbReference>
<dbReference type="InParanoid" id="A0A316YHL3"/>
<feature type="compositionally biased region" description="Low complexity" evidence="2">
    <location>
        <begin position="334"/>
        <end position="350"/>
    </location>
</feature>
<feature type="compositionally biased region" description="Low complexity" evidence="2">
    <location>
        <begin position="237"/>
        <end position="258"/>
    </location>
</feature>
<proteinExistence type="inferred from homology"/>
<feature type="compositionally biased region" description="Low complexity" evidence="2">
    <location>
        <begin position="826"/>
        <end position="836"/>
    </location>
</feature>